<name>A0ABP6QC80_9ACTN</name>
<dbReference type="RefSeq" id="WP_344831085.1">
    <property type="nucleotide sequence ID" value="NZ_BAAAUV010000010.1"/>
</dbReference>
<dbReference type="InterPro" id="IPR029063">
    <property type="entry name" value="SAM-dependent_MTases_sf"/>
</dbReference>
<keyword evidence="3" id="KW-0808">Transferase</keyword>
<dbReference type="PIRSF" id="PIRSF003085">
    <property type="entry name" value="CMAS"/>
    <property type="match status" value="1"/>
</dbReference>
<sequence>MTVLTDERWPALQRVPRAGYRARAARWLFRRAVADLPVRVSMAGGERLGTGGPELRIVRPEAFFARLGAEGLIGFGEAYMAGDWEADDLPAVLTVFAGRMGGLVPRGLAALRPLVLPRPPMSEDGDPEGARRNISRHYDLSNDLFALFLDETLTYSSALFDGADPVWPELPAAQHRKIDRLLDAVQAGPGTRLLEIGTGWGELAIRAASRGATVRSITLSSEQRELAMRRAARAGLSDRIRIDLCDYREVEGAYDAVVSVEMLEAVGERYWPVYFATVDGLLVQGGRAGIQTITMPHDRLLASRKTHTWVQKYIFPGGLIPSVEAVEGCVAATDLWVADRYGFGRDYARTLRLWRERFTASAESVDALGFDMTFRRMWELYLSYSEAGFRSGYLDVQQWLLIK</sequence>
<dbReference type="SUPFAM" id="SSF53335">
    <property type="entry name" value="S-adenosyl-L-methionine-dependent methyltransferases"/>
    <property type="match status" value="1"/>
</dbReference>
<keyword evidence="7" id="KW-1185">Reference proteome</keyword>
<evidence type="ECO:0000256" key="3">
    <source>
        <dbReference type="ARBA" id="ARBA00022679"/>
    </source>
</evidence>
<dbReference type="PANTHER" id="PTHR43667">
    <property type="entry name" value="CYCLOPROPANE-FATTY-ACYL-PHOSPHOLIPID SYNTHASE"/>
    <property type="match status" value="1"/>
</dbReference>
<organism evidence="6 7">
    <name type="scientific">Actinocorallia longicatena</name>
    <dbReference type="NCBI Taxonomy" id="111803"/>
    <lineage>
        <taxon>Bacteria</taxon>
        <taxon>Bacillati</taxon>
        <taxon>Actinomycetota</taxon>
        <taxon>Actinomycetes</taxon>
        <taxon>Streptosporangiales</taxon>
        <taxon>Thermomonosporaceae</taxon>
        <taxon>Actinocorallia</taxon>
    </lineage>
</organism>
<dbReference type="CDD" id="cd02440">
    <property type="entry name" value="AdoMet_MTases"/>
    <property type="match status" value="1"/>
</dbReference>
<accession>A0ABP6QC80</accession>
<evidence type="ECO:0000313" key="7">
    <source>
        <dbReference type="Proteomes" id="UP001501237"/>
    </source>
</evidence>
<dbReference type="InterPro" id="IPR003333">
    <property type="entry name" value="CMAS"/>
</dbReference>
<dbReference type="Proteomes" id="UP001501237">
    <property type="component" value="Unassembled WGS sequence"/>
</dbReference>
<proteinExistence type="inferred from homology"/>
<evidence type="ECO:0000313" key="6">
    <source>
        <dbReference type="EMBL" id="GAA3219044.1"/>
    </source>
</evidence>
<evidence type="ECO:0000256" key="2">
    <source>
        <dbReference type="ARBA" id="ARBA00022603"/>
    </source>
</evidence>
<evidence type="ECO:0000256" key="5">
    <source>
        <dbReference type="ARBA" id="ARBA00023098"/>
    </source>
</evidence>
<keyword evidence="5" id="KW-0443">Lipid metabolism</keyword>
<keyword evidence="2" id="KW-0489">Methyltransferase</keyword>
<protein>
    <submittedName>
        <fullName evidence="6">Cyclopropane-fatty-acyl-phospholipid synthase family protein</fullName>
    </submittedName>
</protein>
<dbReference type="Pfam" id="PF02353">
    <property type="entry name" value="CMAS"/>
    <property type="match status" value="1"/>
</dbReference>
<dbReference type="InterPro" id="IPR050723">
    <property type="entry name" value="CFA/CMAS"/>
</dbReference>
<comment type="caution">
    <text evidence="6">The sequence shown here is derived from an EMBL/GenBank/DDBJ whole genome shotgun (WGS) entry which is preliminary data.</text>
</comment>
<comment type="similarity">
    <text evidence="1">Belongs to the CFA/CMAS family.</text>
</comment>
<reference evidence="7" key="1">
    <citation type="journal article" date="2019" name="Int. J. Syst. Evol. Microbiol.">
        <title>The Global Catalogue of Microorganisms (GCM) 10K type strain sequencing project: providing services to taxonomists for standard genome sequencing and annotation.</title>
        <authorList>
            <consortium name="The Broad Institute Genomics Platform"/>
            <consortium name="The Broad Institute Genome Sequencing Center for Infectious Disease"/>
            <person name="Wu L."/>
            <person name="Ma J."/>
        </authorList>
    </citation>
    <scope>NUCLEOTIDE SEQUENCE [LARGE SCALE GENOMIC DNA]</scope>
    <source>
        <strain evidence="7">JCM 9377</strain>
    </source>
</reference>
<evidence type="ECO:0000256" key="4">
    <source>
        <dbReference type="ARBA" id="ARBA00022691"/>
    </source>
</evidence>
<keyword evidence="4" id="KW-0949">S-adenosyl-L-methionine</keyword>
<dbReference type="Gene3D" id="3.40.50.150">
    <property type="entry name" value="Vaccinia Virus protein VP39"/>
    <property type="match status" value="1"/>
</dbReference>
<dbReference type="PANTHER" id="PTHR43667:SF2">
    <property type="entry name" value="FATTY ACID C-METHYL TRANSFERASE"/>
    <property type="match status" value="1"/>
</dbReference>
<evidence type="ECO:0000256" key="1">
    <source>
        <dbReference type="ARBA" id="ARBA00010815"/>
    </source>
</evidence>
<gene>
    <name evidence="6" type="ORF">GCM10010468_42880</name>
</gene>
<dbReference type="EMBL" id="BAAAUV010000010">
    <property type="protein sequence ID" value="GAA3219044.1"/>
    <property type="molecule type" value="Genomic_DNA"/>
</dbReference>